<accession>Q5Z9C6</accession>
<reference evidence="2" key="1">
    <citation type="journal article" date="2005" name="Nature">
        <title>The map-based sequence of the rice genome.</title>
        <authorList>
            <consortium name="International rice genome sequencing project (IRGSP)"/>
            <person name="Matsumoto T."/>
            <person name="Wu J."/>
            <person name="Kanamori H."/>
            <person name="Katayose Y."/>
            <person name="Fujisawa M."/>
            <person name="Namiki N."/>
            <person name="Mizuno H."/>
            <person name="Yamamoto K."/>
            <person name="Antonio B.A."/>
            <person name="Baba T."/>
            <person name="Sakata K."/>
            <person name="Nagamura Y."/>
            <person name="Aoki H."/>
            <person name="Arikawa K."/>
            <person name="Arita K."/>
            <person name="Bito T."/>
            <person name="Chiden Y."/>
            <person name="Fujitsuka N."/>
            <person name="Fukunaka R."/>
            <person name="Hamada M."/>
            <person name="Harada C."/>
            <person name="Hayashi A."/>
            <person name="Hijishita S."/>
            <person name="Honda M."/>
            <person name="Hosokawa S."/>
            <person name="Ichikawa Y."/>
            <person name="Idonuma A."/>
            <person name="Iijima M."/>
            <person name="Ikeda M."/>
            <person name="Ikeno M."/>
            <person name="Ito K."/>
            <person name="Ito S."/>
            <person name="Ito T."/>
            <person name="Ito Y."/>
            <person name="Ito Y."/>
            <person name="Iwabuchi A."/>
            <person name="Kamiya K."/>
            <person name="Karasawa W."/>
            <person name="Kurita K."/>
            <person name="Katagiri S."/>
            <person name="Kikuta A."/>
            <person name="Kobayashi H."/>
            <person name="Kobayashi N."/>
            <person name="Machita K."/>
            <person name="Maehara T."/>
            <person name="Masukawa M."/>
            <person name="Mizubayashi T."/>
            <person name="Mukai Y."/>
            <person name="Nagasaki H."/>
            <person name="Nagata Y."/>
            <person name="Naito S."/>
            <person name="Nakashima M."/>
            <person name="Nakama Y."/>
            <person name="Nakamichi Y."/>
            <person name="Nakamura M."/>
            <person name="Meguro A."/>
            <person name="Negishi M."/>
            <person name="Ohta I."/>
            <person name="Ohta T."/>
            <person name="Okamoto M."/>
            <person name="Ono N."/>
            <person name="Saji S."/>
            <person name="Sakaguchi M."/>
            <person name="Sakai K."/>
            <person name="Shibata M."/>
            <person name="Shimokawa T."/>
            <person name="Song J."/>
            <person name="Takazaki Y."/>
            <person name="Terasawa K."/>
            <person name="Tsugane M."/>
            <person name="Tsuji K."/>
            <person name="Ueda S."/>
            <person name="Waki K."/>
            <person name="Yamagata H."/>
            <person name="Yamamoto M."/>
            <person name="Yamamoto S."/>
            <person name="Yamane H."/>
            <person name="Yoshiki S."/>
            <person name="Yoshihara R."/>
            <person name="Yukawa K."/>
            <person name="Zhong H."/>
            <person name="Yano M."/>
            <person name="Yuan Q."/>
            <person name="Ouyang S."/>
            <person name="Liu J."/>
            <person name="Jones K.M."/>
            <person name="Gansberger K."/>
            <person name="Moffat K."/>
            <person name="Hill J."/>
            <person name="Bera J."/>
            <person name="Fadrosh D."/>
            <person name="Jin S."/>
            <person name="Johri S."/>
            <person name="Kim M."/>
            <person name="Overton L."/>
            <person name="Reardon M."/>
            <person name="Tsitrin T."/>
            <person name="Vuong H."/>
            <person name="Weaver B."/>
            <person name="Ciecko A."/>
            <person name="Tallon L."/>
            <person name="Jackson J."/>
            <person name="Pai G."/>
            <person name="Aken S.V."/>
            <person name="Utterback T."/>
            <person name="Reidmuller S."/>
            <person name="Feldblyum T."/>
            <person name="Hsiao J."/>
            <person name="Zismann V."/>
            <person name="Iobst S."/>
            <person name="de Vazeille A.R."/>
            <person name="Buell C.R."/>
            <person name="Ying K."/>
            <person name="Li Y."/>
            <person name="Lu T."/>
            <person name="Huang Y."/>
            <person name="Zhao Q."/>
            <person name="Feng Q."/>
            <person name="Zhang L."/>
            <person name="Zhu J."/>
            <person name="Weng Q."/>
            <person name="Mu J."/>
            <person name="Lu Y."/>
            <person name="Fan D."/>
            <person name="Liu Y."/>
            <person name="Guan J."/>
            <person name="Zhang Y."/>
            <person name="Yu S."/>
            <person name="Liu X."/>
            <person name="Zhang Y."/>
            <person name="Hong G."/>
            <person name="Han B."/>
            <person name="Choisne N."/>
            <person name="Demange N."/>
            <person name="Orjeda G."/>
            <person name="Samain S."/>
            <person name="Cattolico L."/>
            <person name="Pelletier E."/>
            <person name="Couloux A."/>
            <person name="Segurens B."/>
            <person name="Wincker P."/>
            <person name="D'Hont A."/>
            <person name="Scarpelli C."/>
            <person name="Weissenbach J."/>
            <person name="Salanoubat M."/>
            <person name="Quetier F."/>
            <person name="Yu Y."/>
            <person name="Kim H.R."/>
            <person name="Rambo T."/>
            <person name="Currie J."/>
            <person name="Collura K."/>
            <person name="Luo M."/>
            <person name="Yang T."/>
            <person name="Ammiraju J.S.S."/>
            <person name="Engler F."/>
            <person name="Soderlund C."/>
            <person name="Wing R.A."/>
            <person name="Palmer L.E."/>
            <person name="de la Bastide M."/>
            <person name="Spiegel L."/>
            <person name="Nascimento L."/>
            <person name="Zutavern T."/>
            <person name="O'Shaughnessy A."/>
            <person name="Dike S."/>
            <person name="Dedhia N."/>
            <person name="Preston R."/>
            <person name="Balija V."/>
            <person name="McCombie W.R."/>
            <person name="Chow T."/>
            <person name="Chen H."/>
            <person name="Chung M."/>
            <person name="Chen C."/>
            <person name="Shaw J."/>
            <person name="Wu H."/>
            <person name="Hsiao K."/>
            <person name="Chao Y."/>
            <person name="Chu M."/>
            <person name="Cheng C."/>
            <person name="Hour A."/>
            <person name="Lee P."/>
            <person name="Lin S."/>
            <person name="Lin Y."/>
            <person name="Liou J."/>
            <person name="Liu S."/>
            <person name="Hsing Y."/>
            <person name="Raghuvanshi S."/>
            <person name="Mohanty A."/>
            <person name="Bharti A.K."/>
            <person name="Gaur A."/>
            <person name="Gupta V."/>
            <person name="Kumar D."/>
            <person name="Ravi V."/>
            <person name="Vij S."/>
            <person name="Kapur A."/>
            <person name="Khurana P."/>
            <person name="Khurana P."/>
            <person name="Khurana J.P."/>
            <person name="Tyagi A.K."/>
            <person name="Gaikwad K."/>
            <person name="Singh A."/>
            <person name="Dalal V."/>
            <person name="Srivastava S."/>
            <person name="Dixit A."/>
            <person name="Pal A.K."/>
            <person name="Ghazi I.A."/>
            <person name="Yadav M."/>
            <person name="Pandit A."/>
            <person name="Bhargava A."/>
            <person name="Sureshbabu K."/>
            <person name="Batra K."/>
            <person name="Sharma T.R."/>
            <person name="Mohapatra T."/>
            <person name="Singh N.K."/>
            <person name="Messing J."/>
            <person name="Nelson A.B."/>
            <person name="Fuks G."/>
            <person name="Kavchok S."/>
            <person name="Keizer G."/>
            <person name="Linton E."/>
            <person name="Llaca V."/>
            <person name="Song R."/>
            <person name="Tanyolac B."/>
            <person name="Young S."/>
            <person name="Ho-Il K."/>
            <person name="Hahn J.H."/>
            <person name="Sangsakoo G."/>
            <person name="Vanavichit A."/>
            <person name="de Mattos Luiz.A.T."/>
            <person name="Zimmer P.D."/>
            <person name="Malone G."/>
            <person name="Dellagostin O."/>
            <person name="de Oliveira A.C."/>
            <person name="Bevan M."/>
            <person name="Bancroft I."/>
            <person name="Minx P."/>
            <person name="Cordum H."/>
            <person name="Wilson R."/>
            <person name="Cheng Z."/>
            <person name="Jin W."/>
            <person name="Jiang J."/>
            <person name="Leong S.A."/>
            <person name="Iwama H."/>
            <person name="Gojobori T."/>
            <person name="Itoh T."/>
            <person name="Niimura Y."/>
            <person name="Fujii Y."/>
            <person name="Habara T."/>
            <person name="Sakai H."/>
            <person name="Sato Y."/>
            <person name="Wilson G."/>
            <person name="Kumar K."/>
            <person name="McCouch S."/>
            <person name="Juretic N."/>
            <person name="Hoen D."/>
            <person name="Wright S."/>
            <person name="Bruskiewich R."/>
            <person name="Bureau T."/>
            <person name="Miyao A."/>
            <person name="Hirochika H."/>
            <person name="Nishikawa T."/>
            <person name="Kadowaki K."/>
            <person name="Sugiura M."/>
            <person name="Burr B."/>
            <person name="Sasaki T."/>
        </authorList>
    </citation>
    <scope>NUCLEOTIDE SEQUENCE [LARGE SCALE GENOMIC DNA]</scope>
    <source>
        <strain evidence="2">cv. Nipponbare</strain>
    </source>
</reference>
<protein>
    <submittedName>
        <fullName evidence="1">Uncharacterized protein</fullName>
    </submittedName>
</protein>
<name>Q5Z9C6_ORYSJ</name>
<proteinExistence type="predicted"/>
<dbReference type="EMBL" id="AP003682">
    <property type="protein sequence ID" value="BAD53681.1"/>
    <property type="molecule type" value="Genomic_DNA"/>
</dbReference>
<gene>
    <name evidence="1" type="primary">P0427B07.39</name>
</gene>
<sequence>MDRRRRSKRRAWRAVDSGVAVVAVSLARMHGICNGCDDQATKRGLMGNGPWLPGPVAILLLTLLDSFTIVSNTDDIPYHLFSLSSYTGSEECERVEVLDIGSDTNGIKYRVKA</sequence>
<organism evidence="1 2">
    <name type="scientific">Oryza sativa subsp. japonica</name>
    <name type="common">Rice</name>
    <dbReference type="NCBI Taxonomy" id="39947"/>
    <lineage>
        <taxon>Eukaryota</taxon>
        <taxon>Viridiplantae</taxon>
        <taxon>Streptophyta</taxon>
        <taxon>Embryophyta</taxon>
        <taxon>Tracheophyta</taxon>
        <taxon>Spermatophyta</taxon>
        <taxon>Magnoliopsida</taxon>
        <taxon>Liliopsida</taxon>
        <taxon>Poales</taxon>
        <taxon>Poaceae</taxon>
        <taxon>BOP clade</taxon>
        <taxon>Oryzoideae</taxon>
        <taxon>Oryzeae</taxon>
        <taxon>Oryzinae</taxon>
        <taxon>Oryza</taxon>
        <taxon>Oryza sativa</taxon>
    </lineage>
</organism>
<dbReference type="AlphaFoldDB" id="Q5Z9C6"/>
<dbReference type="Proteomes" id="UP000000763">
    <property type="component" value="Chromosome 6"/>
</dbReference>
<reference evidence="2" key="2">
    <citation type="journal article" date="2008" name="Nucleic Acids Res.">
        <title>The rice annotation project database (RAP-DB): 2008 update.</title>
        <authorList>
            <consortium name="The rice annotation project (RAP)"/>
        </authorList>
    </citation>
    <scope>GENOME REANNOTATION</scope>
    <source>
        <strain evidence="2">cv. Nipponbare</strain>
    </source>
</reference>
<evidence type="ECO:0000313" key="2">
    <source>
        <dbReference type="Proteomes" id="UP000000763"/>
    </source>
</evidence>
<evidence type="ECO:0000313" key="1">
    <source>
        <dbReference type="EMBL" id="BAD53681.1"/>
    </source>
</evidence>